<dbReference type="SMART" id="SM00064">
    <property type="entry name" value="FYVE"/>
    <property type="match status" value="1"/>
</dbReference>
<dbReference type="Pfam" id="PF10272">
    <property type="entry name" value="Tmpp129"/>
    <property type="match status" value="1"/>
</dbReference>
<evidence type="ECO:0000256" key="1">
    <source>
        <dbReference type="ARBA" id="ARBA00004146"/>
    </source>
</evidence>
<comment type="subcellular location">
    <subcellularLocation>
        <location evidence="2">Cytoplasm</location>
        <location evidence="2">Cytosol</location>
    </subcellularLocation>
    <subcellularLocation>
        <location evidence="1">Early endosome membrane</location>
    </subcellularLocation>
</comment>
<dbReference type="GO" id="GO:0008270">
    <property type="term" value="F:zinc ion binding"/>
    <property type="evidence" value="ECO:0007669"/>
    <property type="project" value="UniProtKB-KW"/>
</dbReference>
<evidence type="ECO:0000256" key="13">
    <source>
        <dbReference type="ARBA" id="ARBA00059106"/>
    </source>
</evidence>
<dbReference type="PROSITE" id="PS50178">
    <property type="entry name" value="ZF_FYVE"/>
    <property type="match status" value="1"/>
</dbReference>
<comment type="similarity">
    <text evidence="3">Belongs to the lst-2 family.</text>
</comment>
<evidence type="ECO:0000256" key="14">
    <source>
        <dbReference type="ARBA" id="ARBA00083237"/>
    </source>
</evidence>
<evidence type="ECO:0000256" key="11">
    <source>
        <dbReference type="ARBA" id="ARBA00022843"/>
    </source>
</evidence>
<feature type="transmembrane region" description="Helical" evidence="17">
    <location>
        <begin position="1488"/>
        <end position="1504"/>
    </location>
</feature>
<dbReference type="InterPro" id="IPR018801">
    <property type="entry name" value="TM129"/>
</dbReference>
<evidence type="ECO:0000256" key="8">
    <source>
        <dbReference type="ARBA" id="ARBA00022753"/>
    </source>
</evidence>
<dbReference type="InterPro" id="IPR011011">
    <property type="entry name" value="Znf_FYVE_PHD"/>
</dbReference>
<keyword evidence="11" id="KW-0832">Ubl conjugation</keyword>
<evidence type="ECO:0000256" key="12">
    <source>
        <dbReference type="ARBA" id="ARBA00023136"/>
    </source>
</evidence>
<keyword evidence="9 15" id="KW-0863">Zinc-finger</keyword>
<name>A0AAD7VZX4_9TELE</name>
<feature type="region of interest" description="Disordered" evidence="16">
    <location>
        <begin position="783"/>
        <end position="853"/>
    </location>
</feature>
<feature type="region of interest" description="Disordered" evidence="16">
    <location>
        <begin position="685"/>
        <end position="714"/>
    </location>
</feature>
<feature type="transmembrane region" description="Helical" evidence="17">
    <location>
        <begin position="1577"/>
        <end position="1596"/>
    </location>
</feature>
<feature type="compositionally biased region" description="Acidic residues" evidence="16">
    <location>
        <begin position="802"/>
        <end position="815"/>
    </location>
</feature>
<feature type="compositionally biased region" description="Low complexity" evidence="16">
    <location>
        <begin position="783"/>
        <end position="793"/>
    </location>
</feature>
<dbReference type="InterPro" id="IPR051118">
    <property type="entry name" value="LST-2"/>
</dbReference>
<dbReference type="PANTHER" id="PTHR46465:SF2">
    <property type="entry name" value="LATERAL SIGNALING TARGET PROTEIN 2 HOMOLOG"/>
    <property type="match status" value="1"/>
</dbReference>
<evidence type="ECO:0000256" key="16">
    <source>
        <dbReference type="SAM" id="MobiDB-lite"/>
    </source>
</evidence>
<dbReference type="InterPro" id="IPR000306">
    <property type="entry name" value="Znf_FYVE"/>
</dbReference>
<dbReference type="CDD" id="cd15731">
    <property type="entry name" value="FYVE_LST2"/>
    <property type="match status" value="1"/>
</dbReference>
<dbReference type="InterPro" id="IPR013083">
    <property type="entry name" value="Znf_RING/FYVE/PHD"/>
</dbReference>
<dbReference type="PANTHER" id="PTHR46465">
    <property type="entry name" value="LATERAL SIGNALING TARGET PROTEIN 2 HOMOLOG"/>
    <property type="match status" value="1"/>
</dbReference>
<dbReference type="Pfam" id="PF01363">
    <property type="entry name" value="FYVE"/>
    <property type="match status" value="1"/>
</dbReference>
<dbReference type="GO" id="GO:0031901">
    <property type="term" value="C:early endosome membrane"/>
    <property type="evidence" value="ECO:0007669"/>
    <property type="project" value="UniProtKB-SubCell"/>
</dbReference>
<dbReference type="SUPFAM" id="SSF57903">
    <property type="entry name" value="FYVE/PHD zinc finger"/>
    <property type="match status" value="1"/>
</dbReference>
<dbReference type="Gene3D" id="3.30.40.10">
    <property type="entry name" value="Zinc/RING finger domain, C3HC4 (zinc finger)"/>
    <property type="match status" value="1"/>
</dbReference>
<evidence type="ECO:0000256" key="3">
    <source>
        <dbReference type="ARBA" id="ARBA00008755"/>
    </source>
</evidence>
<dbReference type="Proteomes" id="UP001221898">
    <property type="component" value="Unassembled WGS sequence"/>
</dbReference>
<evidence type="ECO:0000256" key="17">
    <source>
        <dbReference type="SAM" id="Phobius"/>
    </source>
</evidence>
<reference evidence="19" key="1">
    <citation type="journal article" date="2023" name="Science">
        <title>Genome structures resolve the early diversification of teleost fishes.</title>
        <authorList>
            <person name="Parey E."/>
            <person name="Louis A."/>
            <person name="Montfort J."/>
            <person name="Bouchez O."/>
            <person name="Roques C."/>
            <person name="Iampietro C."/>
            <person name="Lluch J."/>
            <person name="Castinel A."/>
            <person name="Donnadieu C."/>
            <person name="Desvignes T."/>
            <person name="Floi Bucao C."/>
            <person name="Jouanno E."/>
            <person name="Wen M."/>
            <person name="Mejri S."/>
            <person name="Dirks R."/>
            <person name="Jansen H."/>
            <person name="Henkel C."/>
            <person name="Chen W.J."/>
            <person name="Zahm M."/>
            <person name="Cabau C."/>
            <person name="Klopp C."/>
            <person name="Thompson A.W."/>
            <person name="Robinson-Rechavi M."/>
            <person name="Braasch I."/>
            <person name="Lecointre G."/>
            <person name="Bobe J."/>
            <person name="Postlethwait J.H."/>
            <person name="Berthelot C."/>
            <person name="Roest Crollius H."/>
            <person name="Guiguen Y."/>
        </authorList>
    </citation>
    <scope>NUCLEOTIDE SEQUENCE</scope>
    <source>
        <strain evidence="19">NC1722</strain>
    </source>
</reference>
<protein>
    <recommendedName>
        <fullName evidence="4">Lateral signaling target protein 2 homolog</fullName>
    </recommendedName>
    <alternativeName>
        <fullName evidence="14">Zinc finger FYVE domain-containing protein 28</fullName>
    </alternativeName>
</protein>
<keyword evidence="6" id="KW-1017">Isopeptide bond</keyword>
<keyword evidence="10" id="KW-0862">Zinc</keyword>
<keyword evidence="7" id="KW-0479">Metal-binding</keyword>
<feature type="domain" description="FYVE-type" evidence="18">
    <location>
        <begin position="1278"/>
        <end position="1334"/>
    </location>
</feature>
<feature type="region of interest" description="Disordered" evidence="16">
    <location>
        <begin position="872"/>
        <end position="928"/>
    </location>
</feature>
<keyword evidence="12 17" id="KW-0472">Membrane</keyword>
<feature type="compositionally biased region" description="Basic and acidic residues" evidence="16">
    <location>
        <begin position="816"/>
        <end position="828"/>
    </location>
</feature>
<keyword evidence="20" id="KW-1185">Reference proteome</keyword>
<evidence type="ECO:0000256" key="5">
    <source>
        <dbReference type="ARBA" id="ARBA00022490"/>
    </source>
</evidence>
<dbReference type="GO" id="GO:0005829">
    <property type="term" value="C:cytosol"/>
    <property type="evidence" value="ECO:0007669"/>
    <property type="project" value="UniProtKB-SubCell"/>
</dbReference>
<evidence type="ECO:0000256" key="7">
    <source>
        <dbReference type="ARBA" id="ARBA00022723"/>
    </source>
</evidence>
<sequence length="1926" mass="211922">MMNRFRKWLYKPKGRFITNSKRFQQRPSPSRTCLIPAEAQSVQDLSNSSRGPQRPSPFRTCLIPAEAQSFQDLPNYLRPHQRKQQLLCGDGSWQNHDHWIHPCSGQELVRVFQEVSDLSTRQAACHARLLFPLTDYTWCGRQGALGLISPPTHRGLGQILFLQGLESFAAVALRPAVTKANQLPPPGGTPDQSRLWRGRWNGTPVAVASVERFAALLCFMFPVDSPEKGMGCGREQEHLTAAKREEQPSLLLPPPLKEEEQPSLLLPPPLKEEEQPSLLLPPPLPVSQAQIPSTIRERLMGLETVEDLAPAGAHAPAQSGQNEARHAKTNGWVVMVQIGCIGASRAVQWLQCPTLATETGVQFPVSPESALAGSVTRGGDWLSAPGRGKGSRHDVRCAVEEIVEVTVTRSDPQLLAQFYYADEELNQVASELDSLDGRKDPQRCTLLVNQFRSCQDNVLSIINQIMDECIPEDRANRDFCVKFPEEVRHDNLAGQLWFRTAPVCLAAGSIIMNREVESVAMRPLAKDLTRSLEEVRTVTRDQALRNLNLYSDRMCQALRHFDSLFAEFELSYVSAMVPVKSPREYYVQQEVIVLFCETVERALKLGYLTQDMMDDYEPALMFTIPRLAIVCGLVVYSEGPINLDRKPEDMSELFRPFRTLLKKIRDLLQTLTDEELQTLERSLCVSQEDDEEEEEEEEEAAPIVPSAPPLSPSVADLPLYQEREEAEPACSPAPPGERKGEWLSVVLGEEAELDLACSMQYDEEELQQLNLLVHRAGDQMSSLLSPAHSSAEASPHRGPPREEEEEEEEEEEDEERVFFMEDLVDRAGEGPGGWGEQQRRVDSAPPRPGPLQSSWSRYCVVEAALQRSKNYRCAPAGPLPRRRRAAWAAGRGGGGRSPPPSSSTRAAPPTPPPRPPSPRRETPPEPCPAKLAGLVAPHRLLHSCVCCGSCEDASDPAPALPRPVTRASDCLAPGADPPGKEGGPMRPAWAGESCEKCLGPGERGGPCGHLRPAERPGHASGVGLDIRAGRQEGEEGNTRCWFQRPALATQTGVRFPVAPESALARSAIGTAIGCPPQGWGREDDTHSSLRTGVVLGPALAVSPREFACLTETSGGLVSQESRFSYISSSDCESVSVTTCSLSSSYTASPVRTLTPSSGASDPHQVQLALQAGKMAARDKIRSRFHSSSDLIHRLFVCISGVADQLQTNYASDLRSILKTLFEVMATKPEMEDQEKQKKGLCGVVLEDCALCQETVTSSELAAKAREGQFEDLPDWVPDEACSLCTACKAPFTVIRRKHHCRSCGKIFCSRCSSHSAPLPRYGQVKPVRVCTHCYMFHVTPFYSDRTGPHHTDTPPRGDQSHDWRVRLYEALNPGVGKEGRIRFWVLEPVKLRADWSHSCLWPLQGASEAQSGPVTLRASGPYCEFAAVVLRPVVTKVKHRLLRDGTRQAVDRNPVLQGHSYAQRTSSKQQFCFSYACQLGANMERPEVTFTLAYVVFVLCFVFTPNEFRSAGVTVQNLFSGWLGSEDLGFVQYHIRRTSITLLVHAVLPLGYYLGMCIAAPDKDLWSVHSAGEGWRLYFALSVSLPLMSLLLVLHWSRDRWGNHPITRSMGAHALPQSSWRAVASSINTEFRRIDKFATGAPGARVIVTDTWVMKVTTYYLHLAQQQDIHLTVVDSRQHELSPDSNTPVQILTISVASVNPCVRPFDIRLNSTEYGELREKLHAPIRNAANVVIHQTLSDLFLETFKSHVEVNQLYSLPSGQELEPCIGCMQATANTKLLRLCQEEGEARGRVPAVLLPPHVVPHLPGQVVRQPPGPAAPRHLAGQQGALPHLPRQVLHPGRVSGAVSPRCVRHALHPPQTASESEPAGRAVSLVSTSDAGHCDWEEMLLPLRSDPCAPAGSDPCAPAGSDPCAPAGSDPSPPVAS</sequence>
<evidence type="ECO:0000313" key="20">
    <source>
        <dbReference type="Proteomes" id="UP001221898"/>
    </source>
</evidence>
<evidence type="ECO:0000256" key="2">
    <source>
        <dbReference type="ARBA" id="ARBA00004514"/>
    </source>
</evidence>
<evidence type="ECO:0000259" key="18">
    <source>
        <dbReference type="PROSITE" id="PS50178"/>
    </source>
</evidence>
<dbReference type="FunFam" id="3.30.40.10:FF:000092">
    <property type="entry name" value="Lateral signaling target protein 2 homolog"/>
    <property type="match status" value="1"/>
</dbReference>
<evidence type="ECO:0000256" key="4">
    <source>
        <dbReference type="ARBA" id="ARBA00019870"/>
    </source>
</evidence>
<dbReference type="InterPro" id="IPR017455">
    <property type="entry name" value="Znf_FYVE-rel"/>
</dbReference>
<feature type="region of interest" description="Disordered" evidence="16">
    <location>
        <begin position="244"/>
        <end position="285"/>
    </location>
</feature>
<keyword evidence="8" id="KW-0967">Endosome</keyword>
<comment type="function">
    <text evidence="13">Negative regulator of epidermal growth factor receptor (EGFR) signaling. Acts by promoting EGFR degradation in endosomes when not monoubiquitinated.</text>
</comment>
<evidence type="ECO:0000256" key="10">
    <source>
        <dbReference type="ARBA" id="ARBA00022833"/>
    </source>
</evidence>
<dbReference type="EMBL" id="JAINUG010000461">
    <property type="protein sequence ID" value="KAJ8367655.1"/>
    <property type="molecule type" value="Genomic_DNA"/>
</dbReference>
<keyword evidence="5" id="KW-0963">Cytoplasm</keyword>
<keyword evidence="17" id="KW-0812">Transmembrane</keyword>
<feature type="compositionally biased region" description="Acidic residues" evidence="16">
    <location>
        <begin position="687"/>
        <end position="700"/>
    </location>
</feature>
<dbReference type="GO" id="GO:0016567">
    <property type="term" value="P:protein ubiquitination"/>
    <property type="evidence" value="ECO:0007669"/>
    <property type="project" value="InterPro"/>
</dbReference>
<dbReference type="InterPro" id="IPR043269">
    <property type="entry name" value="FYVE_LST2"/>
</dbReference>
<evidence type="ECO:0000313" key="19">
    <source>
        <dbReference type="EMBL" id="KAJ8367655.1"/>
    </source>
</evidence>
<proteinExistence type="inferred from homology"/>
<feature type="region of interest" description="Disordered" evidence="16">
    <location>
        <begin position="1893"/>
        <end position="1926"/>
    </location>
</feature>
<accession>A0AAD7VZX4</accession>
<evidence type="ECO:0000256" key="6">
    <source>
        <dbReference type="ARBA" id="ARBA00022499"/>
    </source>
</evidence>
<feature type="transmembrane region" description="Helical" evidence="17">
    <location>
        <begin position="1542"/>
        <end position="1561"/>
    </location>
</feature>
<gene>
    <name evidence="19" type="ORF">AAFF_G00313850</name>
</gene>
<organism evidence="19 20">
    <name type="scientific">Aldrovandia affinis</name>
    <dbReference type="NCBI Taxonomy" id="143900"/>
    <lineage>
        <taxon>Eukaryota</taxon>
        <taxon>Metazoa</taxon>
        <taxon>Chordata</taxon>
        <taxon>Craniata</taxon>
        <taxon>Vertebrata</taxon>
        <taxon>Euteleostomi</taxon>
        <taxon>Actinopterygii</taxon>
        <taxon>Neopterygii</taxon>
        <taxon>Teleostei</taxon>
        <taxon>Notacanthiformes</taxon>
        <taxon>Halosauridae</taxon>
        <taxon>Aldrovandia</taxon>
    </lineage>
</organism>
<dbReference type="GO" id="GO:0061630">
    <property type="term" value="F:ubiquitin protein ligase activity"/>
    <property type="evidence" value="ECO:0007669"/>
    <property type="project" value="InterPro"/>
</dbReference>
<evidence type="ECO:0000256" key="15">
    <source>
        <dbReference type="PROSITE-ProRule" id="PRU00091"/>
    </source>
</evidence>
<evidence type="ECO:0000256" key="9">
    <source>
        <dbReference type="ARBA" id="ARBA00022771"/>
    </source>
</evidence>
<keyword evidence="17" id="KW-1133">Transmembrane helix</keyword>
<comment type="caution">
    <text evidence="19">The sequence shown here is derived from an EMBL/GenBank/DDBJ whole genome shotgun (WGS) entry which is preliminary data.</text>
</comment>